<comment type="caution">
    <text evidence="2">The sequence shown here is derived from an EMBL/GenBank/DDBJ whole genome shotgun (WGS) entry which is preliminary data.</text>
</comment>
<sequence length="107" mass="12044">MQTQTRCSELSEYFEEYPKAKVSDACQRLSIHPRFLERRLLEFGLSAVKIKRACMLARATHEILWSNRNFNDIALSAGYSHGAHLSHAVHAATGGMSPSLIRGIMRV</sequence>
<dbReference type="Proteomes" id="UP001597287">
    <property type="component" value="Unassembled WGS sequence"/>
</dbReference>
<dbReference type="InterPro" id="IPR018060">
    <property type="entry name" value="HTH_AraC"/>
</dbReference>
<evidence type="ECO:0000313" key="3">
    <source>
        <dbReference type="Proteomes" id="UP001597287"/>
    </source>
</evidence>
<dbReference type="Pfam" id="PF12833">
    <property type="entry name" value="HTH_18"/>
    <property type="match status" value="1"/>
</dbReference>
<keyword evidence="3" id="KW-1185">Reference proteome</keyword>
<protein>
    <submittedName>
        <fullName evidence="2">Helix-turn-helix domain-containing protein</fullName>
    </submittedName>
</protein>
<dbReference type="SMART" id="SM00342">
    <property type="entry name" value="HTH_ARAC"/>
    <property type="match status" value="1"/>
</dbReference>
<proteinExistence type="predicted"/>
<evidence type="ECO:0000259" key="1">
    <source>
        <dbReference type="SMART" id="SM00342"/>
    </source>
</evidence>
<name>A0ABW5EWQ9_9BURK</name>
<feature type="domain" description="HTH araC/xylS-type" evidence="1">
    <location>
        <begin position="19"/>
        <end position="102"/>
    </location>
</feature>
<accession>A0ABW5EWQ9</accession>
<reference evidence="3" key="1">
    <citation type="journal article" date="2019" name="Int. J. Syst. Evol. Microbiol.">
        <title>The Global Catalogue of Microorganisms (GCM) 10K type strain sequencing project: providing services to taxonomists for standard genome sequencing and annotation.</title>
        <authorList>
            <consortium name="The Broad Institute Genomics Platform"/>
            <consortium name="The Broad Institute Genome Sequencing Center for Infectious Disease"/>
            <person name="Wu L."/>
            <person name="Ma J."/>
        </authorList>
    </citation>
    <scope>NUCLEOTIDE SEQUENCE [LARGE SCALE GENOMIC DNA]</scope>
    <source>
        <strain evidence="3">CCUG 62793</strain>
    </source>
</reference>
<dbReference type="Gene3D" id="1.10.10.60">
    <property type="entry name" value="Homeodomain-like"/>
    <property type="match status" value="1"/>
</dbReference>
<gene>
    <name evidence="2" type="ORF">ACFSPV_28025</name>
</gene>
<evidence type="ECO:0000313" key="2">
    <source>
        <dbReference type="EMBL" id="MFD2322530.1"/>
    </source>
</evidence>
<dbReference type="EMBL" id="JBHUIG010000041">
    <property type="protein sequence ID" value="MFD2322530.1"/>
    <property type="molecule type" value="Genomic_DNA"/>
</dbReference>
<organism evidence="2 3">
    <name type="scientific">Delftia deserti</name>
    <dbReference type="NCBI Taxonomy" id="1651218"/>
    <lineage>
        <taxon>Bacteria</taxon>
        <taxon>Pseudomonadati</taxon>
        <taxon>Pseudomonadota</taxon>
        <taxon>Betaproteobacteria</taxon>
        <taxon>Burkholderiales</taxon>
        <taxon>Comamonadaceae</taxon>
        <taxon>Delftia</taxon>
    </lineage>
</organism>
<dbReference type="RefSeq" id="WP_380110355.1">
    <property type="nucleotide sequence ID" value="NZ_JBHSIH010000001.1"/>
</dbReference>